<evidence type="ECO:0000256" key="1">
    <source>
        <dbReference type="ARBA" id="ARBA00022679"/>
    </source>
</evidence>
<evidence type="ECO:0000313" key="5">
    <source>
        <dbReference type="EMBL" id="SNB61793.1"/>
    </source>
</evidence>
<evidence type="ECO:0000313" key="6">
    <source>
        <dbReference type="Proteomes" id="UP000197025"/>
    </source>
</evidence>
<dbReference type="GO" id="GO:0004177">
    <property type="term" value="F:aminopeptidase activity"/>
    <property type="evidence" value="ECO:0007669"/>
    <property type="project" value="UniProtKB-KW"/>
</dbReference>
<dbReference type="InterPro" id="IPR040234">
    <property type="entry name" value="QC/QCL"/>
</dbReference>
<reference evidence="6" key="1">
    <citation type="submission" date="2017-06" db="EMBL/GenBank/DDBJ databases">
        <authorList>
            <person name="Varghese N."/>
            <person name="Submissions S."/>
        </authorList>
    </citation>
    <scope>NUCLEOTIDE SEQUENCE [LARGE SCALE GENOMIC DNA]</scope>
    <source>
        <strain evidence="6">JAD2</strain>
    </source>
</reference>
<feature type="signal peptide" evidence="3">
    <location>
        <begin position="1"/>
        <end position="26"/>
    </location>
</feature>
<organism evidence="5 6">
    <name type="scientific">Thermoflexus hugenholtzii JAD2</name>
    <dbReference type="NCBI Taxonomy" id="877466"/>
    <lineage>
        <taxon>Bacteria</taxon>
        <taxon>Bacillati</taxon>
        <taxon>Chloroflexota</taxon>
        <taxon>Thermoflexia</taxon>
        <taxon>Thermoflexales</taxon>
        <taxon>Thermoflexaceae</taxon>
        <taxon>Thermoflexus</taxon>
    </lineage>
</organism>
<keyword evidence="3" id="KW-0732">Signal</keyword>
<dbReference type="InterPro" id="IPR007484">
    <property type="entry name" value="Peptidase_M28"/>
</dbReference>
<dbReference type="InParanoid" id="A0A212QR20"/>
<gene>
    <name evidence="5" type="ORF">SAMN02746019_00004290</name>
</gene>
<dbReference type="OrthoDB" id="9762302at2"/>
<keyword evidence="5" id="KW-0378">Hydrolase</keyword>
<evidence type="ECO:0000256" key="3">
    <source>
        <dbReference type="SAM" id="SignalP"/>
    </source>
</evidence>
<dbReference type="GO" id="GO:0008270">
    <property type="term" value="F:zinc ion binding"/>
    <property type="evidence" value="ECO:0007669"/>
    <property type="project" value="TreeGrafter"/>
</dbReference>
<feature type="chain" id="PRO_5012804120" evidence="3">
    <location>
        <begin position="27"/>
        <end position="296"/>
    </location>
</feature>
<dbReference type="EMBL" id="FYEK01000018">
    <property type="protein sequence ID" value="SNB61793.1"/>
    <property type="molecule type" value="Genomic_DNA"/>
</dbReference>
<evidence type="ECO:0000259" key="4">
    <source>
        <dbReference type="Pfam" id="PF04389"/>
    </source>
</evidence>
<dbReference type="SUPFAM" id="SSF53187">
    <property type="entry name" value="Zn-dependent exopeptidases"/>
    <property type="match status" value="1"/>
</dbReference>
<dbReference type="PROSITE" id="PS51257">
    <property type="entry name" value="PROKAR_LIPOPROTEIN"/>
    <property type="match status" value="1"/>
</dbReference>
<dbReference type="GO" id="GO:0016603">
    <property type="term" value="F:glutaminyl-peptide cyclotransferase activity"/>
    <property type="evidence" value="ECO:0007669"/>
    <property type="project" value="TreeGrafter"/>
</dbReference>
<dbReference type="PANTHER" id="PTHR12283:SF6">
    <property type="entry name" value="GLUTAMINYL-PEPTIDE CYCLOTRANSFERASE-RELATED"/>
    <property type="match status" value="1"/>
</dbReference>
<sequence length="296" mass="32823">MLRGSSPRLGLLILLLIGACRPSAPAGGRTFDGREAFRHVQAQLALGPRYPGSPGWEAVQRYIEEHVTREGWAFEVQPFAAAGLSGRNLIARAGRGPVLVIGAHYDTRRRADRDPERPDDPVPGANDGASGVAVLLELARVLDRSRLRYEVWLVFFDAEDQGGLEGLPWILGSTHFAATMAVTPTAMILVDMVGDADPQFYYEQHSDPALREQLWRIAAELGYGAWFIPEPRWALIDDHLPFLQRGIPAVDIIDFDYPAWHTTADTLDRISPATLEAVGRVIERFVEREPDELEAP</sequence>
<keyword evidence="5" id="KW-0645">Protease</keyword>
<keyword evidence="1" id="KW-0808">Transferase</keyword>
<keyword evidence="6" id="KW-1185">Reference proteome</keyword>
<dbReference type="PANTHER" id="PTHR12283">
    <property type="entry name" value="GLUTAMINYL-PEPTIDE CYCLOTRANSFERASE"/>
    <property type="match status" value="1"/>
</dbReference>
<dbReference type="Proteomes" id="UP000197025">
    <property type="component" value="Unassembled WGS sequence"/>
</dbReference>
<dbReference type="Pfam" id="PF04389">
    <property type="entry name" value="Peptidase_M28"/>
    <property type="match status" value="1"/>
</dbReference>
<dbReference type="RefSeq" id="WP_088570616.1">
    <property type="nucleotide sequence ID" value="NZ_FYEK01000018.1"/>
</dbReference>
<accession>A0A212QR20</accession>
<dbReference type="AlphaFoldDB" id="A0A212QR20"/>
<name>A0A212QR20_9CHLR</name>
<proteinExistence type="predicted"/>
<feature type="domain" description="Peptidase M28" evidence="4">
    <location>
        <begin position="97"/>
        <end position="285"/>
    </location>
</feature>
<keyword evidence="2" id="KW-0012">Acyltransferase</keyword>
<dbReference type="Gene3D" id="3.40.630.10">
    <property type="entry name" value="Zn peptidases"/>
    <property type="match status" value="1"/>
</dbReference>
<evidence type="ECO:0000256" key="2">
    <source>
        <dbReference type="ARBA" id="ARBA00023315"/>
    </source>
</evidence>
<protein>
    <submittedName>
        <fullName evidence="5">Predicted aminopeptidases</fullName>
    </submittedName>
</protein>
<keyword evidence="5" id="KW-0031">Aminopeptidase</keyword>